<gene>
    <name evidence="2" type="ORF">BCR44DRAFT_114367</name>
</gene>
<reference evidence="2 3" key="1">
    <citation type="submission" date="2016-07" db="EMBL/GenBank/DDBJ databases">
        <title>Pervasive Adenine N6-methylation of Active Genes in Fungi.</title>
        <authorList>
            <consortium name="DOE Joint Genome Institute"/>
            <person name="Mondo S.J."/>
            <person name="Dannebaum R.O."/>
            <person name="Kuo R.C."/>
            <person name="Labutti K."/>
            <person name="Haridas S."/>
            <person name="Kuo A."/>
            <person name="Salamov A."/>
            <person name="Ahrendt S.R."/>
            <person name="Lipzen A."/>
            <person name="Sullivan W."/>
            <person name="Andreopoulos W.B."/>
            <person name="Clum A."/>
            <person name="Lindquist E."/>
            <person name="Daum C."/>
            <person name="Ramamoorthy G.K."/>
            <person name="Gryganskyi A."/>
            <person name="Culley D."/>
            <person name="Magnuson J.K."/>
            <person name="James T.Y."/>
            <person name="O'Malley M.A."/>
            <person name="Stajich J.E."/>
            <person name="Spatafora J.W."/>
            <person name="Visel A."/>
            <person name="Grigoriev I.V."/>
        </authorList>
    </citation>
    <scope>NUCLEOTIDE SEQUENCE [LARGE SCALE GENOMIC DNA]</scope>
    <source>
        <strain evidence="2 3">PL171</strain>
    </source>
</reference>
<sequence>PKTSKAIGRRVNHFNATSGRVTVCGSATLSAAEMLAKSRVAAELLATGDRKICEASRTDKIWGIGMDARDVDVLRPNKWRGKNELGKSWMRVREYLK</sequence>
<dbReference type="InterPro" id="IPR037238">
    <property type="entry name" value="YbiA-like_sf"/>
</dbReference>
<dbReference type="Proteomes" id="UP000193411">
    <property type="component" value="Unassembled WGS sequence"/>
</dbReference>
<accession>A0A1Y2HRH7</accession>
<feature type="domain" description="NADAR" evidence="1">
    <location>
        <begin position="1"/>
        <end position="96"/>
    </location>
</feature>
<feature type="non-terminal residue" evidence="2">
    <location>
        <position position="1"/>
    </location>
</feature>
<organism evidence="2 3">
    <name type="scientific">Catenaria anguillulae PL171</name>
    <dbReference type="NCBI Taxonomy" id="765915"/>
    <lineage>
        <taxon>Eukaryota</taxon>
        <taxon>Fungi</taxon>
        <taxon>Fungi incertae sedis</taxon>
        <taxon>Blastocladiomycota</taxon>
        <taxon>Blastocladiomycetes</taxon>
        <taxon>Blastocladiales</taxon>
        <taxon>Catenariaceae</taxon>
        <taxon>Catenaria</taxon>
    </lineage>
</organism>
<feature type="non-terminal residue" evidence="2">
    <location>
        <position position="97"/>
    </location>
</feature>
<dbReference type="AlphaFoldDB" id="A0A1Y2HRH7"/>
<proteinExistence type="predicted"/>
<evidence type="ECO:0000313" key="2">
    <source>
        <dbReference type="EMBL" id="ORZ37198.1"/>
    </source>
</evidence>
<dbReference type="SUPFAM" id="SSF143990">
    <property type="entry name" value="YbiA-like"/>
    <property type="match status" value="1"/>
</dbReference>
<evidence type="ECO:0000313" key="3">
    <source>
        <dbReference type="Proteomes" id="UP000193411"/>
    </source>
</evidence>
<evidence type="ECO:0000259" key="1">
    <source>
        <dbReference type="Pfam" id="PF08719"/>
    </source>
</evidence>
<dbReference type="CDD" id="cd15457">
    <property type="entry name" value="NADAR"/>
    <property type="match status" value="1"/>
</dbReference>
<dbReference type="EMBL" id="MCFL01000013">
    <property type="protein sequence ID" value="ORZ37198.1"/>
    <property type="molecule type" value="Genomic_DNA"/>
</dbReference>
<name>A0A1Y2HRH7_9FUNG</name>
<dbReference type="InterPro" id="IPR012816">
    <property type="entry name" value="NADAR"/>
</dbReference>
<comment type="caution">
    <text evidence="2">The sequence shown here is derived from an EMBL/GenBank/DDBJ whole genome shotgun (WGS) entry which is preliminary data.</text>
</comment>
<dbReference type="Gene3D" id="1.10.357.40">
    <property type="entry name" value="YbiA-like"/>
    <property type="match status" value="1"/>
</dbReference>
<dbReference type="Pfam" id="PF08719">
    <property type="entry name" value="NADAR"/>
    <property type="match status" value="1"/>
</dbReference>
<keyword evidence="3" id="KW-1185">Reference proteome</keyword>
<dbReference type="OrthoDB" id="206452at2759"/>
<protein>
    <recommendedName>
        <fullName evidence="1">NADAR domain-containing protein</fullName>
    </recommendedName>
</protein>